<dbReference type="InterPro" id="IPR002048">
    <property type="entry name" value="EF_hand_dom"/>
</dbReference>
<dbReference type="AlphaFoldDB" id="A0A8X7Z797"/>
<dbReference type="PROSITE" id="PS50222">
    <property type="entry name" value="EF_HAND_2"/>
    <property type="match status" value="1"/>
</dbReference>
<organism evidence="2 3">
    <name type="scientific">Populus tomentosa</name>
    <name type="common">Chinese white poplar</name>
    <dbReference type="NCBI Taxonomy" id="118781"/>
    <lineage>
        <taxon>Eukaryota</taxon>
        <taxon>Viridiplantae</taxon>
        <taxon>Streptophyta</taxon>
        <taxon>Embryophyta</taxon>
        <taxon>Tracheophyta</taxon>
        <taxon>Spermatophyta</taxon>
        <taxon>Magnoliopsida</taxon>
        <taxon>eudicotyledons</taxon>
        <taxon>Gunneridae</taxon>
        <taxon>Pentapetalae</taxon>
        <taxon>rosids</taxon>
        <taxon>fabids</taxon>
        <taxon>Malpighiales</taxon>
        <taxon>Salicaceae</taxon>
        <taxon>Saliceae</taxon>
        <taxon>Populus</taxon>
    </lineage>
</organism>
<comment type="caution">
    <text evidence="2">The sequence shown here is derived from an EMBL/GenBank/DDBJ whole genome shotgun (WGS) entry which is preliminary data.</text>
</comment>
<reference evidence="2" key="1">
    <citation type="journal article" date="2020" name="bioRxiv">
        <title>Hybrid origin of Populus tomentosa Carr. identified through genome sequencing and phylogenomic analysis.</title>
        <authorList>
            <person name="An X."/>
            <person name="Gao K."/>
            <person name="Chen Z."/>
            <person name="Li J."/>
            <person name="Yang X."/>
            <person name="Yang X."/>
            <person name="Zhou J."/>
            <person name="Guo T."/>
            <person name="Zhao T."/>
            <person name="Huang S."/>
            <person name="Miao D."/>
            <person name="Khan W.U."/>
            <person name="Rao P."/>
            <person name="Ye M."/>
            <person name="Lei B."/>
            <person name="Liao W."/>
            <person name="Wang J."/>
            <person name="Ji L."/>
            <person name="Li Y."/>
            <person name="Guo B."/>
            <person name="Mustafa N.S."/>
            <person name="Li S."/>
            <person name="Yun Q."/>
            <person name="Keller S.R."/>
            <person name="Mao J."/>
            <person name="Zhang R."/>
            <person name="Strauss S.H."/>
        </authorList>
    </citation>
    <scope>NUCLEOTIDE SEQUENCE</scope>
    <source>
        <strain evidence="2">GM15</strain>
        <tissue evidence="2">Leaf</tissue>
    </source>
</reference>
<keyword evidence="3" id="KW-1185">Reference proteome</keyword>
<accession>A0A8X7Z797</accession>
<proteinExistence type="predicted"/>
<dbReference type="PANTHER" id="PTHR14304:SF11">
    <property type="entry name" value="SAP DOMAIN-CONTAINING PROTEIN"/>
    <property type="match status" value="1"/>
</dbReference>
<dbReference type="EMBL" id="JAAWWB010000016">
    <property type="protein sequence ID" value="KAG6763931.1"/>
    <property type="molecule type" value="Genomic_DNA"/>
</dbReference>
<evidence type="ECO:0000259" key="1">
    <source>
        <dbReference type="PROSITE" id="PS50222"/>
    </source>
</evidence>
<dbReference type="GO" id="GO:0006355">
    <property type="term" value="P:regulation of DNA-templated transcription"/>
    <property type="evidence" value="ECO:0007669"/>
    <property type="project" value="InterPro"/>
</dbReference>
<feature type="domain" description="EF-hand" evidence="1">
    <location>
        <begin position="66"/>
        <end position="101"/>
    </location>
</feature>
<dbReference type="InterPro" id="IPR025224">
    <property type="entry name" value="CCAR1/CCAR2"/>
</dbReference>
<protein>
    <recommendedName>
        <fullName evidence="1">EF-hand domain-containing protein</fullName>
    </recommendedName>
</protein>
<dbReference type="FunFam" id="1.10.238.10:FF:000157">
    <property type="entry name" value="ATP/GTP-binding protein family"/>
    <property type="match status" value="1"/>
</dbReference>
<gene>
    <name evidence="2" type="ORF">POTOM_031381</name>
</gene>
<dbReference type="Proteomes" id="UP000886885">
    <property type="component" value="Chromosome 8D"/>
</dbReference>
<name>A0A8X7Z797_POPTO</name>
<dbReference type="PANTHER" id="PTHR14304">
    <property type="entry name" value="CELL DIVISION CYCLE AND APOPTOSIS REGULATOR PROTEIN"/>
    <property type="match status" value="1"/>
</dbReference>
<dbReference type="GO" id="GO:0005634">
    <property type="term" value="C:nucleus"/>
    <property type="evidence" value="ECO:0007669"/>
    <property type="project" value="TreeGrafter"/>
</dbReference>
<evidence type="ECO:0000313" key="2">
    <source>
        <dbReference type="EMBL" id="KAG6763931.1"/>
    </source>
</evidence>
<dbReference type="OrthoDB" id="1746009at2759"/>
<evidence type="ECO:0000313" key="3">
    <source>
        <dbReference type="Proteomes" id="UP000886885"/>
    </source>
</evidence>
<sequence>MQVKYPSLLPICLKKKMTRWRQKKELSGKEALIDKELLEACSQKLNSLFFVCNLRISGLFFHLPTINISFLRQAFRCFDWNKTGYIRVEDTRLIIHSLGTFLSHTEIKELVQSALLESNTGREDCILYNKLVRMNHLIL</sequence>
<dbReference type="GO" id="GO:0005509">
    <property type="term" value="F:calcium ion binding"/>
    <property type="evidence" value="ECO:0007669"/>
    <property type="project" value="InterPro"/>
</dbReference>